<evidence type="ECO:0000313" key="1">
    <source>
        <dbReference type="EMBL" id="MBW74258.1"/>
    </source>
</evidence>
<reference evidence="1" key="1">
    <citation type="submission" date="2018-01" db="EMBL/GenBank/DDBJ databases">
        <title>An insight into the sialome of Amazonian anophelines.</title>
        <authorList>
            <person name="Ribeiro J.M."/>
            <person name="Scarpassa V."/>
            <person name="Calvo E."/>
        </authorList>
    </citation>
    <scope>NUCLEOTIDE SEQUENCE</scope>
</reference>
<name>A0A2M4DAZ7_ANODA</name>
<proteinExistence type="predicted"/>
<dbReference type="EMBL" id="GGFL01010080">
    <property type="protein sequence ID" value="MBW74258.1"/>
    <property type="molecule type" value="Transcribed_RNA"/>
</dbReference>
<organism evidence="1">
    <name type="scientific">Anopheles darlingi</name>
    <name type="common">Mosquito</name>
    <dbReference type="NCBI Taxonomy" id="43151"/>
    <lineage>
        <taxon>Eukaryota</taxon>
        <taxon>Metazoa</taxon>
        <taxon>Ecdysozoa</taxon>
        <taxon>Arthropoda</taxon>
        <taxon>Hexapoda</taxon>
        <taxon>Insecta</taxon>
        <taxon>Pterygota</taxon>
        <taxon>Neoptera</taxon>
        <taxon>Endopterygota</taxon>
        <taxon>Diptera</taxon>
        <taxon>Nematocera</taxon>
        <taxon>Culicoidea</taxon>
        <taxon>Culicidae</taxon>
        <taxon>Anophelinae</taxon>
        <taxon>Anopheles</taxon>
    </lineage>
</organism>
<protein>
    <submittedName>
        <fullName evidence="1">Putative secreted protein</fullName>
    </submittedName>
</protein>
<sequence length="128" mass="14981">MGRIDFLMWAVATQDTVLLLLLLLLVTGLVGEVDVFAFGTHVFEPEQFATEPRKEQLLRKRPHRQWLCKWWTTKASFGFIVRIRIRTRNDQWSGIAFYPVRRPFAIHNRRDKAKVGPRTDQNCTVGNL</sequence>
<dbReference type="AlphaFoldDB" id="A0A2M4DAZ7"/>
<accession>A0A2M4DAZ7</accession>